<dbReference type="EMBL" id="CAXAMM010005714">
    <property type="protein sequence ID" value="CAK9008284.1"/>
    <property type="molecule type" value="Genomic_DNA"/>
</dbReference>
<organism evidence="1 2">
    <name type="scientific">Durusdinium trenchii</name>
    <dbReference type="NCBI Taxonomy" id="1381693"/>
    <lineage>
        <taxon>Eukaryota</taxon>
        <taxon>Sar</taxon>
        <taxon>Alveolata</taxon>
        <taxon>Dinophyceae</taxon>
        <taxon>Suessiales</taxon>
        <taxon>Symbiodiniaceae</taxon>
        <taxon>Durusdinium</taxon>
    </lineage>
</organism>
<name>A0ABP0J1S0_9DINO</name>
<evidence type="ECO:0000313" key="2">
    <source>
        <dbReference type="Proteomes" id="UP001642464"/>
    </source>
</evidence>
<accession>A0ABP0J1S0</accession>
<reference evidence="1 2" key="1">
    <citation type="submission" date="2024-02" db="EMBL/GenBank/DDBJ databases">
        <authorList>
            <person name="Chen Y."/>
            <person name="Shah S."/>
            <person name="Dougan E. K."/>
            <person name="Thang M."/>
            <person name="Chan C."/>
        </authorList>
    </citation>
    <scope>NUCLEOTIDE SEQUENCE [LARGE SCALE GENOMIC DNA]</scope>
</reference>
<sequence length="272" mass="30282">MPRKSSRRDDGWYDQLQEALLELLTCRDTGDFEQDPRRRPWNWWECAEGDCGLDERRHLERASEVATSEWSQFDVVDEAPPLLVPVAQRRPKLSAQEGSDARLQLCKPSPAPKLPNPPAVPAKSEKASASPQFGPRVDHGAQPVAGPEIFKMGPKRMGPAMLCPAVPAKLGDHPAPSFQVGMSFMEPLSGLSTASSCATRKTQGDMVLQVLLQGDRWVPVRFHRTDDLERRANDFLEEHKLSSLVKAGLLRQLKQMVTMRQLSASVDVVDLL</sequence>
<keyword evidence="2" id="KW-1185">Reference proteome</keyword>
<gene>
    <name evidence="1" type="ORF">SCF082_LOCUS9801</name>
</gene>
<dbReference type="Proteomes" id="UP001642464">
    <property type="component" value="Unassembled WGS sequence"/>
</dbReference>
<comment type="caution">
    <text evidence="1">The sequence shown here is derived from an EMBL/GenBank/DDBJ whole genome shotgun (WGS) entry which is preliminary data.</text>
</comment>
<proteinExistence type="predicted"/>
<protein>
    <submittedName>
        <fullName evidence="1">Uncharacterized protein</fullName>
    </submittedName>
</protein>
<evidence type="ECO:0000313" key="1">
    <source>
        <dbReference type="EMBL" id="CAK9008284.1"/>
    </source>
</evidence>